<keyword evidence="3" id="KW-1185">Reference proteome</keyword>
<feature type="transmembrane region" description="Helical" evidence="1">
    <location>
        <begin position="39"/>
        <end position="60"/>
    </location>
</feature>
<organism evidence="2 3">
    <name type="scientific">Flavobacterium potami</name>
    <dbReference type="NCBI Taxonomy" id="2872310"/>
    <lineage>
        <taxon>Bacteria</taxon>
        <taxon>Pseudomonadati</taxon>
        <taxon>Bacteroidota</taxon>
        <taxon>Flavobacteriia</taxon>
        <taxon>Flavobacteriales</taxon>
        <taxon>Flavobacteriaceae</taxon>
        <taxon>Flavobacterium</taxon>
    </lineage>
</organism>
<evidence type="ECO:0000313" key="3">
    <source>
        <dbReference type="Proteomes" id="UP001139366"/>
    </source>
</evidence>
<gene>
    <name evidence="2" type="ORF">K6T82_20455</name>
</gene>
<proteinExistence type="predicted"/>
<feature type="transmembrane region" description="Helical" evidence="1">
    <location>
        <begin position="106"/>
        <end position="123"/>
    </location>
</feature>
<dbReference type="AlphaFoldDB" id="A0A9X1HD60"/>
<protein>
    <submittedName>
        <fullName evidence="2">MFS transporter</fullName>
    </submittedName>
</protein>
<evidence type="ECO:0000313" key="2">
    <source>
        <dbReference type="EMBL" id="MBZ4037143.1"/>
    </source>
</evidence>
<keyword evidence="1" id="KW-0472">Membrane</keyword>
<comment type="caution">
    <text evidence="2">The sequence shown here is derived from an EMBL/GenBank/DDBJ whole genome shotgun (WGS) entry which is preliminary data.</text>
</comment>
<sequence>MTEKIKTLQIIHLAVCAGVILAYFFVGEITLEKLKIPELSTIGILYTLIPILAYVISTFLFKSQIRQIDPKLKLEEKLPFYQAASILRWAILEGAAFILLFLTPEFVIFGILIIIYLIFLRPTEERIKNDLSDNSF</sequence>
<keyword evidence="1" id="KW-0812">Transmembrane</keyword>
<dbReference type="EMBL" id="JAINUY010000007">
    <property type="protein sequence ID" value="MBZ4037143.1"/>
    <property type="molecule type" value="Genomic_DNA"/>
</dbReference>
<evidence type="ECO:0000256" key="1">
    <source>
        <dbReference type="SAM" id="Phobius"/>
    </source>
</evidence>
<keyword evidence="1" id="KW-1133">Transmembrane helix</keyword>
<feature type="transmembrane region" description="Helical" evidence="1">
    <location>
        <begin position="7"/>
        <end position="27"/>
    </location>
</feature>
<name>A0A9X1HD60_9FLAO</name>
<dbReference type="RefSeq" id="WP_223710104.1">
    <property type="nucleotide sequence ID" value="NZ_JAINUY010000007.1"/>
</dbReference>
<dbReference type="Proteomes" id="UP001139366">
    <property type="component" value="Unassembled WGS sequence"/>
</dbReference>
<accession>A0A9X1HD60</accession>
<reference evidence="2 3" key="1">
    <citation type="journal article" date="2023" name="Antonie Van Leeuwenhoek">
        <title>Flavobacterium potami sp. nov., a multi-metal resistance genes harbouring bacterium isolated from shallow river silt.</title>
        <authorList>
            <person name="Li S."/>
            <person name="Mao S."/>
            <person name="Mu W."/>
            <person name="Guo B."/>
            <person name="Li C."/>
            <person name="Zhu Q."/>
            <person name="Hou X."/>
            <person name="Zhao Y."/>
            <person name="Wei S."/>
            <person name="Liu H."/>
            <person name="Liu A."/>
        </authorList>
    </citation>
    <scope>NUCLEOTIDE SEQUENCE [LARGE SCALE GENOMIC DNA]</scope>
    <source>
        <strain evidence="2 3">17A</strain>
    </source>
</reference>